<feature type="region of interest" description="Disordered" evidence="1">
    <location>
        <begin position="385"/>
        <end position="449"/>
    </location>
</feature>
<feature type="region of interest" description="Disordered" evidence="1">
    <location>
        <begin position="1"/>
        <end position="21"/>
    </location>
</feature>
<dbReference type="InterPro" id="IPR052627">
    <property type="entry name" value="VWA_domain-containing"/>
</dbReference>
<feature type="compositionally biased region" description="Basic and acidic residues" evidence="1">
    <location>
        <begin position="385"/>
        <end position="400"/>
    </location>
</feature>
<feature type="domain" description="VWFA" evidence="2">
    <location>
        <begin position="174"/>
        <end position="346"/>
    </location>
</feature>
<organism evidence="3 4">
    <name type="scientific">Pogonophryne albipinna</name>
    <dbReference type="NCBI Taxonomy" id="1090488"/>
    <lineage>
        <taxon>Eukaryota</taxon>
        <taxon>Metazoa</taxon>
        <taxon>Chordata</taxon>
        <taxon>Craniata</taxon>
        <taxon>Vertebrata</taxon>
        <taxon>Euteleostomi</taxon>
        <taxon>Actinopterygii</taxon>
        <taxon>Neopterygii</taxon>
        <taxon>Teleostei</taxon>
        <taxon>Neoteleostei</taxon>
        <taxon>Acanthomorphata</taxon>
        <taxon>Eupercaria</taxon>
        <taxon>Perciformes</taxon>
        <taxon>Notothenioidei</taxon>
        <taxon>Pogonophryne</taxon>
    </lineage>
</organism>
<accession>A0AAD6F7Q4</accession>
<keyword evidence="4" id="KW-1185">Reference proteome</keyword>
<dbReference type="Pfam" id="PF13768">
    <property type="entry name" value="VWA_3"/>
    <property type="match status" value="1"/>
</dbReference>
<dbReference type="InterPro" id="IPR036465">
    <property type="entry name" value="vWFA_dom_sf"/>
</dbReference>
<evidence type="ECO:0000256" key="1">
    <source>
        <dbReference type="SAM" id="MobiDB-lite"/>
    </source>
</evidence>
<dbReference type="Proteomes" id="UP001219934">
    <property type="component" value="Unassembled WGS sequence"/>
</dbReference>
<dbReference type="SUPFAM" id="SSF53300">
    <property type="entry name" value="vWA-like"/>
    <property type="match status" value="1"/>
</dbReference>
<feature type="region of interest" description="Disordered" evidence="1">
    <location>
        <begin position="841"/>
        <end position="897"/>
    </location>
</feature>
<dbReference type="PANTHER" id="PTHR46299">
    <property type="entry name" value="VON WILLEBRAND FACTOR A DOMAIN-CONTAINING PROTEIN 5B2-RELATED"/>
    <property type="match status" value="1"/>
</dbReference>
<proteinExistence type="predicted"/>
<dbReference type="SMART" id="SM00327">
    <property type="entry name" value="VWA"/>
    <property type="match status" value="1"/>
</dbReference>
<feature type="region of interest" description="Disordered" evidence="1">
    <location>
        <begin position="677"/>
        <end position="710"/>
    </location>
</feature>
<protein>
    <recommendedName>
        <fullName evidence="2">VWFA domain-containing protein</fullName>
    </recommendedName>
</protein>
<dbReference type="AlphaFoldDB" id="A0AAD6F7Q4"/>
<dbReference type="PANTHER" id="PTHR46299:SF1">
    <property type="entry name" value="VON WILLEBRAND FACTOR A DOMAIN-CONTAINING PROTEIN 5B1"/>
    <property type="match status" value="1"/>
</dbReference>
<dbReference type="PROSITE" id="PS50234">
    <property type="entry name" value="VWFA"/>
    <property type="match status" value="1"/>
</dbReference>
<name>A0AAD6F7Q4_9TELE</name>
<evidence type="ECO:0000313" key="3">
    <source>
        <dbReference type="EMBL" id="KAJ4923817.1"/>
    </source>
</evidence>
<reference evidence="3" key="1">
    <citation type="submission" date="2022-11" db="EMBL/GenBank/DDBJ databases">
        <title>Chromosome-level genome of Pogonophryne albipinna.</title>
        <authorList>
            <person name="Jo E."/>
        </authorList>
    </citation>
    <scope>NUCLEOTIDE SEQUENCE</scope>
    <source>
        <strain evidence="3">SGF0006</strain>
        <tissue evidence="3">Muscle</tissue>
    </source>
</reference>
<dbReference type="Gene3D" id="3.40.50.410">
    <property type="entry name" value="von Willebrand factor, type A domain"/>
    <property type="match status" value="1"/>
</dbReference>
<dbReference type="InterPro" id="IPR002035">
    <property type="entry name" value="VWF_A"/>
</dbReference>
<sequence>MYLRERSSCASSPPDQSGPPPLCLASLLEEEAINSMDYQFNFQLEIRAPYLLAADADPQARSATSVMITLADKYTYDCPVEILIYPSEPHVPHVLIESGDITPDEYDEFLHGRSDFIKAVKKDGSDLRKVEMMNRRLHKDLLHNPVVMLNFCPDLRGGHQDLRGGQDSRGGQGEYIFLLDRSGSMSGANISRVKDAMVLILKSLLPGCLFNIIGFGSTFKPLFPTSQSYEEENLVQASEYVRRLRGDMGGTNVLNPLIWILRQPSFRGHPRLLFLITDGAVRNTGAVIELIRSQARSIRCFTFGLGQTACRRLVLGLASKTMCPVLTDISIEWLFPETKEVLLSPVGNNFLFPGDSLIGYSVDKRRRYSMMRSVESASSVFFHSQEEDPLRTGGERESFRDPLTPPEQDPGGCETSPRRRAYSTTQITDHHPINRSFTPSDPCSVAPKNPLRRAKVQELVGQSEAQWRRDYQPQLAGLCSASSCRGGCPAVSQRPLPDPEPQPTNQKPPSVAPNPAGGDGSRSSSDSPSVGSLGDSDGYGHQLVQAETPQEVQASDLGSADCKAVVSGLLSGRPASWEVVFDIEPFLSGREREEKVHEELWNETFHHLAGRSIIRDFENMADAESEIEHGPGRKYQLFAIHTSKSCNILSKHTAFVPIDLDTNEYLHTCIEYSNAGEGLKRGSRSSSRSGSRKNRGYSVGLGRSQSGGVSEDAEDFLINNGEDGASPCSTPSSAGWERCSFTEVSQRSPSVTSDQSQKSVESIFSARLALSRTRLLTRAAKGFMCRSLSKSGDSMGESDNENKDYIPLVLLQLASGAFPLDAALCFATSVPMEKLKWTSPFSSHRNSLAPQRDPEFSSLAPQRDPEFSSLAPQRDPEFSPPHDPPVRGSVDTSSPRRLDPESLIWGTAVALAWLEHSSASHFIEWELAAAKASTWLSAQEIPEGRDLESVKAAANQLFIILRHWDENLQLNMLCYHPSSV</sequence>
<evidence type="ECO:0000259" key="2">
    <source>
        <dbReference type="PROSITE" id="PS50234"/>
    </source>
</evidence>
<feature type="compositionally biased region" description="Low complexity" evidence="1">
    <location>
        <begin position="521"/>
        <end position="536"/>
    </location>
</feature>
<feature type="region of interest" description="Disordered" evidence="1">
    <location>
        <begin position="488"/>
        <end position="540"/>
    </location>
</feature>
<dbReference type="EMBL" id="JAPTMU010000024">
    <property type="protein sequence ID" value="KAJ4923817.1"/>
    <property type="molecule type" value="Genomic_DNA"/>
</dbReference>
<gene>
    <name evidence="3" type="ORF">JOQ06_028072</name>
</gene>
<comment type="caution">
    <text evidence="3">The sequence shown here is derived from an EMBL/GenBank/DDBJ whole genome shotgun (WGS) entry which is preliminary data.</text>
</comment>
<evidence type="ECO:0000313" key="4">
    <source>
        <dbReference type="Proteomes" id="UP001219934"/>
    </source>
</evidence>